<dbReference type="PRINTS" id="PR00106">
    <property type="entry name" value="DNAPOLB"/>
</dbReference>
<dbReference type="InterPro" id="IPR050240">
    <property type="entry name" value="DNA_pol_type-B"/>
</dbReference>
<dbReference type="Pfam" id="PF14260">
    <property type="entry name" value="zf-C4pol"/>
    <property type="match status" value="1"/>
</dbReference>
<evidence type="ECO:0000256" key="6">
    <source>
        <dbReference type="ARBA" id="ARBA00022695"/>
    </source>
</evidence>
<dbReference type="PANTHER" id="PTHR10322">
    <property type="entry name" value="DNA POLYMERASE CATALYTIC SUBUNIT"/>
    <property type="match status" value="1"/>
</dbReference>
<dbReference type="GO" id="GO:0008296">
    <property type="term" value="F:3'-5'-DNA exonuclease activity"/>
    <property type="evidence" value="ECO:0007669"/>
    <property type="project" value="TreeGrafter"/>
</dbReference>
<evidence type="ECO:0000256" key="8">
    <source>
        <dbReference type="ARBA" id="ARBA00022722"/>
    </source>
</evidence>
<keyword evidence="8" id="KW-0540">Nuclease</keyword>
<keyword evidence="4 20" id="KW-0004">4Fe-4S</keyword>
<keyword evidence="10 20" id="KW-0863">Zinc-finger</keyword>
<dbReference type="Gene3D" id="2.40.50.730">
    <property type="match status" value="2"/>
</dbReference>
<keyword evidence="15 20" id="KW-0408">Iron</keyword>
<keyword evidence="9 20" id="KW-0479">Metal-binding</keyword>
<evidence type="ECO:0000259" key="24">
    <source>
        <dbReference type="Pfam" id="PF14260"/>
    </source>
</evidence>
<dbReference type="PROSITE" id="PS00116">
    <property type="entry name" value="DNA_POLYMERASE_B"/>
    <property type="match status" value="1"/>
</dbReference>
<evidence type="ECO:0000256" key="19">
    <source>
        <dbReference type="ARBA" id="ARBA00049244"/>
    </source>
</evidence>
<evidence type="ECO:0000259" key="22">
    <source>
        <dbReference type="Pfam" id="PF00136"/>
    </source>
</evidence>
<dbReference type="FunFam" id="3.30.420.10:FF:000004">
    <property type="entry name" value="DNA polymerase"/>
    <property type="match status" value="1"/>
</dbReference>
<dbReference type="Gene3D" id="3.30.420.10">
    <property type="entry name" value="Ribonuclease H-like superfamily/Ribonuclease H"/>
    <property type="match status" value="1"/>
</dbReference>
<dbReference type="GO" id="GO:0006297">
    <property type="term" value="P:nucleotide-excision repair, DNA gap filling"/>
    <property type="evidence" value="ECO:0007669"/>
    <property type="project" value="TreeGrafter"/>
</dbReference>
<comment type="subcellular location">
    <subcellularLocation>
        <location evidence="2 20">Nucleus</location>
    </subcellularLocation>
</comment>
<evidence type="ECO:0000256" key="13">
    <source>
        <dbReference type="ARBA" id="ARBA00022839"/>
    </source>
</evidence>
<evidence type="ECO:0000256" key="11">
    <source>
        <dbReference type="ARBA" id="ARBA00022801"/>
    </source>
</evidence>
<keyword evidence="13" id="KW-0269">Exonuclease</keyword>
<protein>
    <recommendedName>
        <fullName evidence="20">DNA polymerase</fullName>
        <ecNumber evidence="20">2.7.7.7</ecNumber>
    </recommendedName>
</protein>
<feature type="domain" description="DNA-directed DNA polymerase family B multifunctional" evidence="22">
    <location>
        <begin position="516"/>
        <end position="948"/>
    </location>
</feature>
<dbReference type="Gene3D" id="1.10.132.60">
    <property type="entry name" value="DNA polymerase family B, C-terminal domain"/>
    <property type="match status" value="1"/>
</dbReference>
<evidence type="ECO:0000256" key="9">
    <source>
        <dbReference type="ARBA" id="ARBA00022723"/>
    </source>
</evidence>
<dbReference type="Gene3D" id="1.10.287.690">
    <property type="entry name" value="Helix hairpin bin"/>
    <property type="match status" value="1"/>
</dbReference>
<dbReference type="EMBL" id="CATQJL010000001">
    <property type="protein sequence ID" value="CAJ0589506.1"/>
    <property type="molecule type" value="Genomic_DNA"/>
</dbReference>
<keyword evidence="16 20" id="KW-0411">Iron-sulfur</keyword>
<evidence type="ECO:0000256" key="15">
    <source>
        <dbReference type="ARBA" id="ARBA00023004"/>
    </source>
</evidence>
<dbReference type="GO" id="GO:0043625">
    <property type="term" value="C:delta DNA polymerase complex"/>
    <property type="evidence" value="ECO:0007669"/>
    <property type="project" value="UniProtKB-ARBA"/>
</dbReference>
<evidence type="ECO:0000256" key="3">
    <source>
        <dbReference type="ARBA" id="ARBA00005755"/>
    </source>
</evidence>
<dbReference type="FunFam" id="1.10.287.690:FF:000001">
    <property type="entry name" value="DNA polymerase"/>
    <property type="match status" value="1"/>
</dbReference>
<reference evidence="26" key="1">
    <citation type="submission" date="2023-07" db="EMBL/GenBank/DDBJ databases">
        <authorList>
            <consortium name="CYATHOMIX"/>
        </authorList>
    </citation>
    <scope>NUCLEOTIDE SEQUENCE</scope>
    <source>
        <strain evidence="26">N/A</strain>
    </source>
</reference>
<dbReference type="InterPro" id="IPR017964">
    <property type="entry name" value="DNA-dir_DNA_pol_B_CS"/>
</dbReference>
<comment type="catalytic activity">
    <reaction evidence="19 20">
        <text>DNA(n) + a 2'-deoxyribonucleoside 5'-triphosphate = DNA(n+1) + diphosphate</text>
        <dbReference type="Rhea" id="RHEA:22508"/>
        <dbReference type="Rhea" id="RHEA-COMP:17339"/>
        <dbReference type="Rhea" id="RHEA-COMP:17340"/>
        <dbReference type="ChEBI" id="CHEBI:33019"/>
        <dbReference type="ChEBI" id="CHEBI:61560"/>
        <dbReference type="ChEBI" id="CHEBI:173112"/>
        <dbReference type="EC" id="2.7.7.7"/>
    </reaction>
</comment>
<evidence type="ECO:0000259" key="25">
    <source>
        <dbReference type="Pfam" id="PF24055"/>
    </source>
</evidence>
<dbReference type="GO" id="GO:0003677">
    <property type="term" value="F:DNA binding"/>
    <property type="evidence" value="ECO:0007669"/>
    <property type="project" value="UniProtKB-KW"/>
</dbReference>
<dbReference type="Pfam" id="PF24055">
    <property type="entry name" value="POL3_N"/>
    <property type="match status" value="1"/>
</dbReference>
<evidence type="ECO:0000256" key="12">
    <source>
        <dbReference type="ARBA" id="ARBA00022833"/>
    </source>
</evidence>
<dbReference type="CDD" id="cd05777">
    <property type="entry name" value="DNA_polB_delta_exo"/>
    <property type="match status" value="1"/>
</dbReference>
<dbReference type="InterPro" id="IPR036397">
    <property type="entry name" value="RNaseH_sf"/>
</dbReference>
<dbReference type="SUPFAM" id="SSF56672">
    <property type="entry name" value="DNA/RNA polymerases"/>
    <property type="match status" value="1"/>
</dbReference>
<comment type="caution">
    <text evidence="26">The sequence shown here is derived from an EMBL/GenBank/DDBJ whole genome shotgun (WGS) entry which is preliminary data.</text>
</comment>
<dbReference type="InterPro" id="IPR025687">
    <property type="entry name" value="Znf-C4pol"/>
</dbReference>
<dbReference type="GO" id="GO:0000166">
    <property type="term" value="F:nucleotide binding"/>
    <property type="evidence" value="ECO:0007669"/>
    <property type="project" value="InterPro"/>
</dbReference>
<feature type="domain" description="DNA-directed DNA polymerase family B exonuclease" evidence="23">
    <location>
        <begin position="217"/>
        <end position="452"/>
    </location>
</feature>
<evidence type="ECO:0000256" key="14">
    <source>
        <dbReference type="ARBA" id="ARBA00022932"/>
    </source>
</evidence>
<keyword evidence="14 20" id="KW-0239">DNA-directed DNA polymerase</keyword>
<evidence type="ECO:0000256" key="20">
    <source>
        <dbReference type="RuleBase" id="RU000442"/>
    </source>
</evidence>
<dbReference type="CDD" id="cd05533">
    <property type="entry name" value="POLBc_delta"/>
    <property type="match status" value="1"/>
</dbReference>
<keyword evidence="18 20" id="KW-0539">Nucleus</keyword>
<keyword evidence="12 20" id="KW-0862">Zinc</keyword>
<proteinExistence type="inferred from homology"/>
<dbReference type="SMART" id="SM00486">
    <property type="entry name" value="POLBc"/>
    <property type="match status" value="1"/>
</dbReference>
<dbReference type="EC" id="2.7.7.7" evidence="20"/>
<dbReference type="GO" id="GO:0008270">
    <property type="term" value="F:zinc ion binding"/>
    <property type="evidence" value="ECO:0007669"/>
    <property type="project" value="UniProtKB-KW"/>
</dbReference>
<dbReference type="GO" id="GO:0003887">
    <property type="term" value="F:DNA-directed DNA polymerase activity"/>
    <property type="evidence" value="ECO:0007669"/>
    <property type="project" value="UniProtKB-KW"/>
</dbReference>
<accession>A0AA36GI86</accession>
<evidence type="ECO:0000256" key="7">
    <source>
        <dbReference type="ARBA" id="ARBA00022705"/>
    </source>
</evidence>
<evidence type="ECO:0000256" key="5">
    <source>
        <dbReference type="ARBA" id="ARBA00022679"/>
    </source>
</evidence>
<dbReference type="InterPro" id="IPR043502">
    <property type="entry name" value="DNA/RNA_pol_sf"/>
</dbReference>
<dbReference type="FunFam" id="1.10.132.60:FF:000001">
    <property type="entry name" value="DNA polymerase"/>
    <property type="match status" value="1"/>
</dbReference>
<evidence type="ECO:0000256" key="17">
    <source>
        <dbReference type="ARBA" id="ARBA00023125"/>
    </source>
</evidence>
<name>A0AA36GI86_CYLNA</name>
<keyword evidence="17 20" id="KW-0238">DNA-binding</keyword>
<dbReference type="InterPro" id="IPR006172">
    <property type="entry name" value="DNA-dir_DNA_pol_B"/>
</dbReference>
<keyword evidence="11" id="KW-0378">Hydrolase</keyword>
<keyword evidence="6 20" id="KW-0548">Nucleotidyltransferase</keyword>
<dbReference type="GO" id="GO:0051539">
    <property type="term" value="F:4 iron, 4 sulfur cluster binding"/>
    <property type="evidence" value="ECO:0007669"/>
    <property type="project" value="UniProtKB-KW"/>
</dbReference>
<keyword evidence="5 20" id="KW-0808">Transferase</keyword>
<feature type="region of interest" description="Disordered" evidence="21">
    <location>
        <begin position="1"/>
        <end position="58"/>
    </location>
</feature>
<dbReference type="NCBIfam" id="TIGR00592">
    <property type="entry name" value="pol2"/>
    <property type="match status" value="1"/>
</dbReference>
<dbReference type="InterPro" id="IPR006134">
    <property type="entry name" value="DNA-dir_DNA_pol_B_multi_dom"/>
</dbReference>
<evidence type="ECO:0000256" key="10">
    <source>
        <dbReference type="ARBA" id="ARBA00022771"/>
    </source>
</evidence>
<dbReference type="Pfam" id="PF00136">
    <property type="entry name" value="DNA_pol_B"/>
    <property type="match status" value="1"/>
</dbReference>
<evidence type="ECO:0000256" key="18">
    <source>
        <dbReference type="ARBA" id="ARBA00023242"/>
    </source>
</evidence>
<feature type="domain" description="C4-type zinc-finger of DNA polymerase delta" evidence="24">
    <location>
        <begin position="986"/>
        <end position="1059"/>
    </location>
</feature>
<keyword evidence="7 20" id="KW-0235">DNA replication</keyword>
<dbReference type="Gene3D" id="3.90.1600.10">
    <property type="entry name" value="Palm domain of DNA polymerase"/>
    <property type="match status" value="1"/>
</dbReference>
<evidence type="ECO:0000256" key="21">
    <source>
        <dbReference type="SAM" id="MobiDB-lite"/>
    </source>
</evidence>
<dbReference type="InterPro" id="IPR023211">
    <property type="entry name" value="DNA_pol_palm_dom_sf"/>
</dbReference>
<dbReference type="SUPFAM" id="SSF53098">
    <property type="entry name" value="Ribonuclease H-like"/>
    <property type="match status" value="1"/>
</dbReference>
<evidence type="ECO:0000313" key="27">
    <source>
        <dbReference type="Proteomes" id="UP001176961"/>
    </source>
</evidence>
<evidence type="ECO:0000256" key="16">
    <source>
        <dbReference type="ARBA" id="ARBA00023014"/>
    </source>
</evidence>
<keyword evidence="27" id="KW-1185">Reference proteome</keyword>
<evidence type="ECO:0000256" key="2">
    <source>
        <dbReference type="ARBA" id="ARBA00004123"/>
    </source>
</evidence>
<dbReference type="AlphaFoldDB" id="A0AA36GI86"/>
<dbReference type="Proteomes" id="UP001176961">
    <property type="component" value="Unassembled WGS sequence"/>
</dbReference>
<dbReference type="GO" id="GO:0045004">
    <property type="term" value="P:DNA replication proofreading"/>
    <property type="evidence" value="ECO:0007669"/>
    <property type="project" value="TreeGrafter"/>
</dbReference>
<dbReference type="Pfam" id="PF03104">
    <property type="entry name" value="DNA_pol_B_exo1"/>
    <property type="match status" value="1"/>
</dbReference>
<feature type="domain" description="DNA polymerase delta/zeta catalytic subunit N-terminal" evidence="25">
    <location>
        <begin position="111"/>
        <end position="187"/>
    </location>
</feature>
<comment type="similarity">
    <text evidence="3 20">Belongs to the DNA polymerase type-B family.</text>
</comment>
<evidence type="ECO:0000256" key="4">
    <source>
        <dbReference type="ARBA" id="ARBA00022485"/>
    </source>
</evidence>
<evidence type="ECO:0000313" key="26">
    <source>
        <dbReference type="EMBL" id="CAJ0589506.1"/>
    </source>
</evidence>
<dbReference type="InterPro" id="IPR006133">
    <property type="entry name" value="DNA-dir_DNA_pol_B_exonuc"/>
</dbReference>
<dbReference type="InterPro" id="IPR042087">
    <property type="entry name" value="DNA_pol_B_thumb"/>
</dbReference>
<gene>
    <name evidence="26" type="ORF">CYNAS_LOCUS1489</name>
</gene>
<dbReference type="GO" id="GO:0006287">
    <property type="term" value="P:base-excision repair, gap-filling"/>
    <property type="evidence" value="ECO:0007669"/>
    <property type="project" value="TreeGrafter"/>
</dbReference>
<dbReference type="PANTHER" id="PTHR10322:SF23">
    <property type="entry name" value="DNA POLYMERASE DELTA CATALYTIC SUBUNIT"/>
    <property type="match status" value="1"/>
</dbReference>
<sequence length="1081" mass="121436">MMPSPKKRTTVTPAAVAAKRRRGDAQPPSKGKFETHLEQLSQSTEDEDPESLWHRKPLEEGLGTKKSIAFQVFDIESFHEPGTATSCDRTNIKLYGVTRLGNSVCAVVTDYFPHFYFQAPENFAPEHLDAAQRHLNNAVAIALRRANSNLQMSAKVVENLIRLSIVQGENVYYYRGSEKKYPFIKVSGTTNALNKAKQELKSGGLHYGNGPVQVGTLYEANIDPEVKFMAHSGVVGCGWVEIPLGKGKIHEGKSNTSRCQLEVEVKLEDLIAHDPEGEWADVAPIRTLSLDIECMGRRGIFPDASEDPVIQIANMVKVEGESVPFIRNCFVLGTCAPVIGSEIIECKSEQDLLEKWAEFIRVVDPDILTGYNILNFDLPYILDRAKVLKLPSVALLGRQKDRASGVRDAPISSKQMGSRVNKSIDIHGRIIFDVLQVVLRDYKLRSYTLNSVSYHFLAEQKEDVAYSFIPELQKGDDYSRRRLAVYCMKDAALPLKLLEKLLSVINYMEMARVTGVPLNYLLTRGQQIKILSMMLRKCKANHFFLPVIDVQGGDAESYEGATVIDPLRGFYNEPIATLDFASLYPSIMIAHNLCYTTLLKKPEGEEGKDYIKTPTGNYFATKERRRGLLPVILEDLLAARKRAKNEMKHEKDEFRKMVLNGRQLALKISANSVYGFTGATVGKLPCLEISQSVTAFGRQMIDLTKNEVEKRYVAGALDGKCPANAQVVYGDTDSVMVKFGVKTVAEAMEIGLHAATEVSKIFTPPIKLEFEKVYFPYLLINKKRYAGLYFTKPDKHDKMDCKGLETVRRDNCPLVAKVLSTCLEKLMIDRDADSALEFAKRVISDLLCNKIDISMLIISKELTKSGEKYQAKQAHVELAARMKKRDPGSAPRLGDRVPYVIVAAAKNVPAYEKAEDPEFVLKNNIPIDTRYYLTNQLAKPLARIFEPILGDRAEKILIEGEHTRVRTVVQSKVGGLAAFTKKQVTCLGCKAVLKDQKRAVCDFCIKQGKLPEIYAQRITNLNTVERHFSRLWTECQNCAKTMQDKVNCAARDCPIWYMRQKVRNDLREAHTAVERFGEPSW</sequence>
<evidence type="ECO:0000256" key="1">
    <source>
        <dbReference type="ARBA" id="ARBA00001966"/>
    </source>
</evidence>
<dbReference type="InterPro" id="IPR056435">
    <property type="entry name" value="DPOD/Z_N"/>
</dbReference>
<evidence type="ECO:0000259" key="23">
    <source>
        <dbReference type="Pfam" id="PF03104"/>
    </source>
</evidence>
<dbReference type="InterPro" id="IPR012337">
    <property type="entry name" value="RNaseH-like_sf"/>
</dbReference>
<comment type="cofactor">
    <cofactor evidence="1 20">
        <name>[4Fe-4S] cluster</name>
        <dbReference type="ChEBI" id="CHEBI:49883"/>
    </cofactor>
</comment>
<organism evidence="26 27">
    <name type="scientific">Cylicocyclus nassatus</name>
    <name type="common">Nematode worm</name>
    <dbReference type="NCBI Taxonomy" id="53992"/>
    <lineage>
        <taxon>Eukaryota</taxon>
        <taxon>Metazoa</taxon>
        <taxon>Ecdysozoa</taxon>
        <taxon>Nematoda</taxon>
        <taxon>Chromadorea</taxon>
        <taxon>Rhabditida</taxon>
        <taxon>Rhabditina</taxon>
        <taxon>Rhabditomorpha</taxon>
        <taxon>Strongyloidea</taxon>
        <taxon>Strongylidae</taxon>
        <taxon>Cylicocyclus</taxon>
    </lineage>
</organism>